<protein>
    <submittedName>
        <fullName evidence="2">Uncharacterized protein</fullName>
    </submittedName>
</protein>
<dbReference type="Pfam" id="PF19513">
    <property type="entry name" value="DUF6047"/>
    <property type="match status" value="1"/>
</dbReference>
<dbReference type="AlphaFoldDB" id="A0A3E4JEB1"/>
<dbReference type="InterPro" id="IPR046110">
    <property type="entry name" value="DUF6047"/>
</dbReference>
<dbReference type="Proteomes" id="UP000260640">
    <property type="component" value="Unassembled WGS sequence"/>
</dbReference>
<proteinExistence type="predicted"/>
<sequence length="366" mass="42453">MYIGFILNGRNNLEYCRMLSSDANDLDRRFGEFCFSQVRKQLKGAYLPEERIYCIEAADGDKNRVESLVRDIIDRGAWPSDDHQRLRDIGFVHETADSYRRTDSRDFIVGELERTLHNGRAGRLLEAYHDFHQSREKDTGNRVLTAIQTGQGVLLFDDTGRGLERAESYLQYNADNFFSPIHRNTDKLGVYYFSTDNARLVEKARECGSMFTPDDRCRFIPARAEFLRADILRGCKPAVECDMSPDLARYREMLKTFKLRESETPFNIGILDRLCRTGNLDEMPENRNFRHFCSFSSLHSQMNHSFLSSQADTLLGSSMRQAVSDTARRILQNEYDVRGYESPTPDTRRRREKKPEKTGKKTKIGR</sequence>
<feature type="compositionally biased region" description="Basic and acidic residues" evidence="1">
    <location>
        <begin position="346"/>
        <end position="359"/>
    </location>
</feature>
<dbReference type="RefSeq" id="WP_117700415.1">
    <property type="nucleotide sequence ID" value="NZ_QSPP01000139.1"/>
</dbReference>
<gene>
    <name evidence="2" type="ORF">DXD46_22140</name>
</gene>
<accession>A0A3E4JEB1</accession>
<feature type="region of interest" description="Disordered" evidence="1">
    <location>
        <begin position="334"/>
        <end position="366"/>
    </location>
</feature>
<comment type="caution">
    <text evidence="2">The sequence shown here is derived from an EMBL/GenBank/DDBJ whole genome shotgun (WGS) entry which is preliminary data.</text>
</comment>
<dbReference type="EMBL" id="QSPP01000139">
    <property type="protein sequence ID" value="RGJ74166.1"/>
    <property type="molecule type" value="Genomic_DNA"/>
</dbReference>
<organism evidence="2 3">
    <name type="scientific">Phocaeicola vulgatus</name>
    <name type="common">Bacteroides vulgatus</name>
    <dbReference type="NCBI Taxonomy" id="821"/>
    <lineage>
        <taxon>Bacteria</taxon>
        <taxon>Pseudomonadati</taxon>
        <taxon>Bacteroidota</taxon>
        <taxon>Bacteroidia</taxon>
        <taxon>Bacteroidales</taxon>
        <taxon>Bacteroidaceae</taxon>
        <taxon>Phocaeicola</taxon>
    </lineage>
</organism>
<name>A0A3E4JEB1_PHOVU</name>
<evidence type="ECO:0000256" key="1">
    <source>
        <dbReference type="SAM" id="MobiDB-lite"/>
    </source>
</evidence>
<evidence type="ECO:0000313" key="2">
    <source>
        <dbReference type="EMBL" id="RGJ74166.1"/>
    </source>
</evidence>
<reference evidence="2 3" key="1">
    <citation type="submission" date="2018-08" db="EMBL/GenBank/DDBJ databases">
        <title>A genome reference for cultivated species of the human gut microbiota.</title>
        <authorList>
            <person name="Zou Y."/>
            <person name="Xue W."/>
            <person name="Luo G."/>
        </authorList>
    </citation>
    <scope>NUCLEOTIDE SEQUENCE [LARGE SCALE GENOMIC DNA]</scope>
    <source>
        <strain evidence="2 3">TM05-16</strain>
    </source>
</reference>
<evidence type="ECO:0000313" key="3">
    <source>
        <dbReference type="Proteomes" id="UP000260640"/>
    </source>
</evidence>